<dbReference type="InterPro" id="IPR000889">
    <property type="entry name" value="Glutathione_peroxidase"/>
</dbReference>
<protein>
    <recommendedName>
        <fullName evidence="5">Glutathione peroxidase</fullName>
    </recommendedName>
</protein>
<dbReference type="PANTHER" id="PTHR11592:SF78">
    <property type="entry name" value="GLUTATHIONE PEROXIDASE"/>
    <property type="match status" value="1"/>
</dbReference>
<keyword evidence="3 5" id="KW-0560">Oxidoreductase</keyword>
<dbReference type="PANTHER" id="PTHR11592">
    <property type="entry name" value="GLUTATHIONE PEROXIDASE"/>
    <property type="match status" value="1"/>
</dbReference>
<dbReference type="PIRSF" id="PIRSF000303">
    <property type="entry name" value="Glutathion_perox"/>
    <property type="match status" value="1"/>
</dbReference>
<dbReference type="GO" id="GO:0034599">
    <property type="term" value="P:cellular response to oxidative stress"/>
    <property type="evidence" value="ECO:0007669"/>
    <property type="project" value="TreeGrafter"/>
</dbReference>
<dbReference type="CDD" id="cd00340">
    <property type="entry name" value="GSH_Peroxidase"/>
    <property type="match status" value="1"/>
</dbReference>
<dbReference type="Gene3D" id="3.40.30.10">
    <property type="entry name" value="Glutaredoxin"/>
    <property type="match status" value="1"/>
</dbReference>
<organism evidence="6 7">
    <name type="scientific">[Candida] railenensis</name>
    <dbReference type="NCBI Taxonomy" id="45579"/>
    <lineage>
        <taxon>Eukaryota</taxon>
        <taxon>Fungi</taxon>
        <taxon>Dikarya</taxon>
        <taxon>Ascomycota</taxon>
        <taxon>Saccharomycotina</taxon>
        <taxon>Pichiomycetes</taxon>
        <taxon>Debaryomycetaceae</taxon>
        <taxon>Kurtzmaniella</taxon>
    </lineage>
</organism>
<keyword evidence="2 5" id="KW-0575">Peroxidase</keyword>
<comment type="similarity">
    <text evidence="1 5">Belongs to the glutathione peroxidase family.</text>
</comment>
<dbReference type="GO" id="GO:0004601">
    <property type="term" value="F:peroxidase activity"/>
    <property type="evidence" value="ECO:0007669"/>
    <property type="project" value="UniProtKB-KW"/>
</dbReference>
<reference evidence="6" key="1">
    <citation type="submission" date="2022-03" db="EMBL/GenBank/DDBJ databases">
        <authorList>
            <person name="Legras J.-L."/>
            <person name="Devillers H."/>
            <person name="Grondin C."/>
        </authorList>
    </citation>
    <scope>NUCLEOTIDE SEQUENCE</scope>
    <source>
        <strain evidence="6">CLIB 1423</strain>
    </source>
</reference>
<proteinExistence type="inferred from homology"/>
<evidence type="ECO:0000313" key="7">
    <source>
        <dbReference type="Proteomes" id="UP000837801"/>
    </source>
</evidence>
<feature type="active site" evidence="4">
    <location>
        <position position="40"/>
    </location>
</feature>
<evidence type="ECO:0000256" key="2">
    <source>
        <dbReference type="ARBA" id="ARBA00022559"/>
    </source>
</evidence>
<dbReference type="OrthoDB" id="446890at2759"/>
<dbReference type="Proteomes" id="UP000837801">
    <property type="component" value="Unassembled WGS sequence"/>
</dbReference>
<dbReference type="EMBL" id="CAKXYY010000004">
    <property type="protein sequence ID" value="CAH2351761.1"/>
    <property type="molecule type" value="Genomic_DNA"/>
</dbReference>
<evidence type="ECO:0000256" key="5">
    <source>
        <dbReference type="RuleBase" id="RU000499"/>
    </source>
</evidence>
<evidence type="ECO:0000256" key="1">
    <source>
        <dbReference type="ARBA" id="ARBA00006926"/>
    </source>
</evidence>
<dbReference type="PRINTS" id="PR01011">
    <property type="entry name" value="GLUTPROXDASE"/>
</dbReference>
<accession>A0A9P0QN22</accession>
<sequence length="173" mass="19806">MGDYNYEFYNLSCIDPLGNTFNFEALKGKVVIIVNSASYCGFSSQYEEFEELYKKYSGKLEIISFPSNQFGSQEPFTGKQLLDYHRNFHKISFPIMERIDCNGKYQSPVYAYLTQAKPGVLGFKGVKWNYEKFLITKKGEVFGRYSSITTPVALDAIIKKLVQEESGDEVREG</sequence>
<dbReference type="SUPFAM" id="SSF52833">
    <property type="entry name" value="Thioredoxin-like"/>
    <property type="match status" value="1"/>
</dbReference>
<evidence type="ECO:0000256" key="4">
    <source>
        <dbReference type="PIRSR" id="PIRSR000303-1"/>
    </source>
</evidence>
<comment type="caution">
    <text evidence="6">The sequence shown here is derived from an EMBL/GenBank/DDBJ whole genome shotgun (WGS) entry which is preliminary data.</text>
</comment>
<dbReference type="PROSITE" id="PS51355">
    <property type="entry name" value="GLUTATHIONE_PEROXID_3"/>
    <property type="match status" value="1"/>
</dbReference>
<evidence type="ECO:0000313" key="6">
    <source>
        <dbReference type="EMBL" id="CAH2351761.1"/>
    </source>
</evidence>
<gene>
    <name evidence="6" type="ORF">CLIB1423_04S05358</name>
</gene>
<dbReference type="Pfam" id="PF00255">
    <property type="entry name" value="GSHPx"/>
    <property type="match status" value="1"/>
</dbReference>
<name>A0A9P0QN22_9ASCO</name>
<dbReference type="AlphaFoldDB" id="A0A9P0QN22"/>
<dbReference type="InterPro" id="IPR036249">
    <property type="entry name" value="Thioredoxin-like_sf"/>
</dbReference>
<keyword evidence="7" id="KW-1185">Reference proteome</keyword>
<evidence type="ECO:0000256" key="3">
    <source>
        <dbReference type="ARBA" id="ARBA00023002"/>
    </source>
</evidence>